<name>A0A0S3PTG1_9BRAD</name>
<evidence type="ECO:0008006" key="3">
    <source>
        <dbReference type="Google" id="ProtNLM"/>
    </source>
</evidence>
<dbReference type="AlphaFoldDB" id="A0A0S3PTG1"/>
<dbReference type="EMBL" id="AP014946">
    <property type="protein sequence ID" value="BAT59255.1"/>
    <property type="molecule type" value="Genomic_DNA"/>
</dbReference>
<dbReference type="KEGG" id="vgo:GJW-30_1_01786"/>
<organism evidence="1 2">
    <name type="scientific">Variibacter gotjawalensis</name>
    <dbReference type="NCBI Taxonomy" id="1333996"/>
    <lineage>
        <taxon>Bacteria</taxon>
        <taxon>Pseudomonadati</taxon>
        <taxon>Pseudomonadota</taxon>
        <taxon>Alphaproteobacteria</taxon>
        <taxon>Hyphomicrobiales</taxon>
        <taxon>Nitrobacteraceae</taxon>
        <taxon>Variibacter</taxon>
    </lineage>
</organism>
<keyword evidence="2" id="KW-1185">Reference proteome</keyword>
<dbReference type="PROSITE" id="PS51257">
    <property type="entry name" value="PROKAR_LIPOPROTEIN"/>
    <property type="match status" value="1"/>
</dbReference>
<evidence type="ECO:0000313" key="1">
    <source>
        <dbReference type="EMBL" id="BAT59255.1"/>
    </source>
</evidence>
<protein>
    <recommendedName>
        <fullName evidence="3">Lipoprotein</fullName>
    </recommendedName>
</protein>
<evidence type="ECO:0000313" key="2">
    <source>
        <dbReference type="Proteomes" id="UP000236884"/>
    </source>
</evidence>
<proteinExistence type="predicted"/>
<dbReference type="RefSeq" id="WP_096354390.1">
    <property type="nucleotide sequence ID" value="NZ_AP014946.1"/>
</dbReference>
<reference evidence="1 2" key="1">
    <citation type="submission" date="2015-08" db="EMBL/GenBank/DDBJ databases">
        <title>Investigation of the bacterial diversity of lava forest soil.</title>
        <authorList>
            <person name="Lee J.S."/>
        </authorList>
    </citation>
    <scope>NUCLEOTIDE SEQUENCE [LARGE SCALE GENOMIC DNA]</scope>
    <source>
        <strain evidence="1 2">GJW-30</strain>
    </source>
</reference>
<gene>
    <name evidence="1" type="ORF">GJW-30_1_01786</name>
</gene>
<sequence>MRRFICLLMLPVLAACTHDLGVANYAIVVHEKYNHLKCPEIKAQMAGIDGNIKRLEGLQAKAGQSSVGSFVGATTYGPELTEAHGNLRILRQTYATKNCDAAPKT</sequence>
<dbReference type="Proteomes" id="UP000236884">
    <property type="component" value="Chromosome"/>
</dbReference>
<accession>A0A0S3PTG1</accession>